<sequence length="150" mass="16837">MMLAVGRRYRSFAILAEKRFQEAQQQIADFMMEWVGPGVRVERTPGGLHDHQLRPPFPLLPWEESGVARGLLAAGRTLERRKNDRAGEQLSSGGRRLGEMFSPLAQYRGRCSPPARYRGRHSPAPEKNLVSPPEGERGGGRRVGRKPILL</sequence>
<dbReference type="EMBL" id="DF237466">
    <property type="protein sequence ID" value="GAQ89400.1"/>
    <property type="molecule type" value="Genomic_DNA"/>
</dbReference>
<dbReference type="AlphaFoldDB" id="A0A1Y1IES4"/>
<feature type="region of interest" description="Disordered" evidence="1">
    <location>
        <begin position="79"/>
        <end position="150"/>
    </location>
</feature>
<accession>A0A1Y1IES4</accession>
<evidence type="ECO:0000313" key="2">
    <source>
        <dbReference type="EMBL" id="GAQ89400.1"/>
    </source>
</evidence>
<name>A0A1Y1IES4_KLENI</name>
<proteinExistence type="predicted"/>
<dbReference type="Proteomes" id="UP000054558">
    <property type="component" value="Unassembled WGS sequence"/>
</dbReference>
<evidence type="ECO:0000313" key="3">
    <source>
        <dbReference type="Proteomes" id="UP000054558"/>
    </source>
</evidence>
<protein>
    <submittedName>
        <fullName evidence="2">Uncharacterized protein</fullName>
    </submittedName>
</protein>
<reference evidence="2 3" key="1">
    <citation type="journal article" date="2014" name="Nat. Commun.">
        <title>Klebsormidium flaccidum genome reveals primary factors for plant terrestrial adaptation.</title>
        <authorList>
            <person name="Hori K."/>
            <person name="Maruyama F."/>
            <person name="Fujisawa T."/>
            <person name="Togashi T."/>
            <person name="Yamamoto N."/>
            <person name="Seo M."/>
            <person name="Sato S."/>
            <person name="Yamada T."/>
            <person name="Mori H."/>
            <person name="Tajima N."/>
            <person name="Moriyama T."/>
            <person name="Ikeuchi M."/>
            <person name="Watanabe M."/>
            <person name="Wada H."/>
            <person name="Kobayashi K."/>
            <person name="Saito M."/>
            <person name="Masuda T."/>
            <person name="Sasaki-Sekimoto Y."/>
            <person name="Mashiguchi K."/>
            <person name="Awai K."/>
            <person name="Shimojima M."/>
            <person name="Masuda S."/>
            <person name="Iwai M."/>
            <person name="Nobusawa T."/>
            <person name="Narise T."/>
            <person name="Kondo S."/>
            <person name="Saito H."/>
            <person name="Sato R."/>
            <person name="Murakawa M."/>
            <person name="Ihara Y."/>
            <person name="Oshima-Yamada Y."/>
            <person name="Ohtaka K."/>
            <person name="Satoh M."/>
            <person name="Sonobe K."/>
            <person name="Ishii M."/>
            <person name="Ohtani R."/>
            <person name="Kanamori-Sato M."/>
            <person name="Honoki R."/>
            <person name="Miyazaki D."/>
            <person name="Mochizuki H."/>
            <person name="Umetsu J."/>
            <person name="Higashi K."/>
            <person name="Shibata D."/>
            <person name="Kamiya Y."/>
            <person name="Sato N."/>
            <person name="Nakamura Y."/>
            <person name="Tabata S."/>
            <person name="Ida S."/>
            <person name="Kurokawa K."/>
            <person name="Ohta H."/>
        </authorList>
    </citation>
    <scope>NUCLEOTIDE SEQUENCE [LARGE SCALE GENOMIC DNA]</scope>
    <source>
        <strain evidence="2 3">NIES-2285</strain>
    </source>
</reference>
<feature type="compositionally biased region" description="Basic residues" evidence="1">
    <location>
        <begin position="140"/>
        <end position="150"/>
    </location>
</feature>
<keyword evidence="3" id="KW-1185">Reference proteome</keyword>
<organism evidence="2 3">
    <name type="scientific">Klebsormidium nitens</name>
    <name type="common">Green alga</name>
    <name type="synonym">Ulothrix nitens</name>
    <dbReference type="NCBI Taxonomy" id="105231"/>
    <lineage>
        <taxon>Eukaryota</taxon>
        <taxon>Viridiplantae</taxon>
        <taxon>Streptophyta</taxon>
        <taxon>Klebsormidiophyceae</taxon>
        <taxon>Klebsormidiales</taxon>
        <taxon>Klebsormidiaceae</taxon>
        <taxon>Klebsormidium</taxon>
    </lineage>
</organism>
<gene>
    <name evidence="2" type="ORF">KFL_005170100</name>
</gene>
<evidence type="ECO:0000256" key="1">
    <source>
        <dbReference type="SAM" id="MobiDB-lite"/>
    </source>
</evidence>